<evidence type="ECO:0000259" key="6">
    <source>
        <dbReference type="PROSITE" id="PS51519"/>
    </source>
</evidence>
<evidence type="ECO:0000313" key="8">
    <source>
        <dbReference type="Proteomes" id="UP000790787"/>
    </source>
</evidence>
<dbReference type="InterPro" id="IPR045012">
    <property type="entry name" value="NLP"/>
</dbReference>
<accession>A0A1S3XKX9</accession>
<dbReference type="RefSeq" id="XP_016440586.1">
    <property type="nucleotide sequence ID" value="XM_016585100.1"/>
</dbReference>
<dbReference type="SUPFAM" id="SSF54277">
    <property type="entry name" value="CAD &amp; PB1 domains"/>
    <property type="match status" value="1"/>
</dbReference>
<protein>
    <submittedName>
        <fullName evidence="9">Protein NLP7 isoform X1</fullName>
    </submittedName>
</protein>
<dbReference type="Proteomes" id="UP000790787">
    <property type="component" value="Chromosome 18"/>
</dbReference>
<gene>
    <name evidence="9" type="primary">LOC107766339</name>
</gene>
<feature type="domain" description="RWP-RK" evidence="6">
    <location>
        <begin position="646"/>
        <end position="731"/>
    </location>
</feature>
<dbReference type="PaxDb" id="4097-A0A1S3XKX9"/>
<keyword evidence="1" id="KW-0805">Transcription regulation</keyword>
<organism evidence="8 9">
    <name type="scientific">Nicotiana tabacum</name>
    <name type="common">Common tobacco</name>
    <dbReference type="NCBI Taxonomy" id="4097"/>
    <lineage>
        <taxon>Eukaryota</taxon>
        <taxon>Viridiplantae</taxon>
        <taxon>Streptophyta</taxon>
        <taxon>Embryophyta</taxon>
        <taxon>Tracheophyta</taxon>
        <taxon>Spermatophyta</taxon>
        <taxon>Magnoliopsida</taxon>
        <taxon>eudicotyledons</taxon>
        <taxon>Gunneridae</taxon>
        <taxon>Pentapetalae</taxon>
        <taxon>asterids</taxon>
        <taxon>lamiids</taxon>
        <taxon>Solanales</taxon>
        <taxon>Solanaceae</taxon>
        <taxon>Nicotianoideae</taxon>
        <taxon>Nicotianeae</taxon>
        <taxon>Nicotiana</taxon>
    </lineage>
</organism>
<dbReference type="RefSeq" id="XP_016440586.1">
    <property type="nucleotide sequence ID" value="XM_016585100.2"/>
</dbReference>
<evidence type="ECO:0000256" key="3">
    <source>
        <dbReference type="ARBA" id="ARBA00023163"/>
    </source>
</evidence>
<dbReference type="Gene3D" id="3.10.20.90">
    <property type="entry name" value="Phosphatidylinositol 3-kinase Catalytic Subunit, Chain A, domain 1"/>
    <property type="match status" value="1"/>
</dbReference>
<sequence>MPVELKFSYRKEGDGINRWVFWTNRNGEELNHIKSLFQFLRDSTHTDTNGDSQINRLTTKNLVELLDVQGTCLIQFWAPIRINGGQTFLTTADQPFALNGKIHEGLWAYRRVCLHTIASVDTTDITAAKRIHVHGRPARVFRSGMPEFSPHVRYYYMGEYPLRNFAMCLGVGSYWTVPVFEGSGDRCIGVLEYAFDANEGLDICSILDRFINNHRILKTMGLALIPSWLACPQEIQEVSEQELAKVKEVLEVTCKTHKLLFAQTWIPVLDSSRTEMLITSAPTKYCSEEITSLEFLAVSDLHHVRTGQGLVGKVFSSKGSCFCRDITQLSIDFYPLVPIARSARFTACFAIFVRLKNASRMVLEFFLPRDETLDGNPQSFLSKLLATIGEQLPSFSLDSGPSFFVEVIGTALVDGLDFFEISQPQPVIEPKGNKKVMHFDSLNQESADLGSSSSTDIAAHSMETTKDTPGIHGIAISQKILELENKEESVLLNSAHQQGVEEADAVDKERNFLNFKENEVSYTDSDIFATFIVDPEQNLQKNLSIIEASLDEELEYFDIGQHQLPLMVKYDTLNQLSDIDPLSSSDFEEIITVDYGWDARMNLQSKDKGETTQPDLAYQQRGEAADVADKQRHSLHVKESTNSHNCPEKHKRIKRIEKEYGISRSVLEEQFGKKLSDAAKDLGVARTTLKRMCRDNDIYRWPRCKSATDVCSVSESKPVKGVEKQSVNSSQEDLQPHATLTDQRKKPTAAFQSDNAMSVKVTCKDVTVKFPLSLSSGKIDLEAEIKKRLRIPIGSCSIKYEDEDNDWIAITCDSDLEYGIHTLRSLGRTTMKMLVEPLN</sequence>
<evidence type="ECO:0000313" key="9">
    <source>
        <dbReference type="RefSeq" id="XP_016440586.1"/>
    </source>
</evidence>
<dbReference type="InterPro" id="IPR055081">
    <property type="entry name" value="NLP1-9_GAF"/>
</dbReference>
<dbReference type="PANTHER" id="PTHR32002">
    <property type="entry name" value="PROTEIN NLP8"/>
    <property type="match status" value="1"/>
</dbReference>
<dbReference type="GO" id="GO:0003677">
    <property type="term" value="F:DNA binding"/>
    <property type="evidence" value="ECO:0007669"/>
    <property type="project" value="UniProtKB-KW"/>
</dbReference>
<dbReference type="SMART" id="SM00666">
    <property type="entry name" value="PB1"/>
    <property type="match status" value="1"/>
</dbReference>
<dbReference type="SMR" id="A0A1S3XKX9"/>
<dbReference type="STRING" id="4097.A0A1S3XKX9"/>
<dbReference type="InterPro" id="IPR000270">
    <property type="entry name" value="PB1_dom"/>
</dbReference>
<feature type="compositionally biased region" description="Polar residues" evidence="5">
    <location>
        <begin position="725"/>
        <end position="741"/>
    </location>
</feature>
<evidence type="ECO:0000256" key="5">
    <source>
        <dbReference type="SAM" id="MobiDB-lite"/>
    </source>
</evidence>
<dbReference type="PROSITE" id="PS51519">
    <property type="entry name" value="RWP_RK"/>
    <property type="match status" value="1"/>
</dbReference>
<dbReference type="GO" id="GO:0003700">
    <property type="term" value="F:DNA-binding transcription factor activity"/>
    <property type="evidence" value="ECO:0007669"/>
    <property type="project" value="InterPro"/>
</dbReference>
<dbReference type="GeneID" id="107766339"/>
<keyword evidence="8" id="KW-1185">Reference proteome</keyword>
<dbReference type="PANTHER" id="PTHR32002:SF62">
    <property type="entry name" value="PROTEIN NLP6-LIKE ISOFORM X1"/>
    <property type="match status" value="1"/>
</dbReference>
<feature type="region of interest" description="Disordered" evidence="5">
    <location>
        <begin position="722"/>
        <end position="746"/>
    </location>
</feature>
<evidence type="ECO:0000256" key="2">
    <source>
        <dbReference type="ARBA" id="ARBA00023125"/>
    </source>
</evidence>
<dbReference type="OrthoDB" id="1594986at2759"/>
<dbReference type="InterPro" id="IPR053793">
    <property type="entry name" value="PB1-like"/>
</dbReference>
<reference evidence="9" key="2">
    <citation type="submission" date="2025-08" db="UniProtKB">
        <authorList>
            <consortium name="RefSeq"/>
        </authorList>
    </citation>
    <scope>IDENTIFICATION</scope>
    <source>
        <tissue evidence="9">Leaf</tissue>
    </source>
</reference>
<feature type="domain" description="PB1" evidence="7">
    <location>
        <begin position="756"/>
        <end position="839"/>
    </location>
</feature>
<keyword evidence="3" id="KW-0804">Transcription</keyword>
<dbReference type="InterPro" id="IPR003035">
    <property type="entry name" value="RWP-RK_dom"/>
</dbReference>
<evidence type="ECO:0000256" key="1">
    <source>
        <dbReference type="ARBA" id="ARBA00023015"/>
    </source>
</evidence>
<dbReference type="PROSITE" id="PS51745">
    <property type="entry name" value="PB1"/>
    <property type="match status" value="1"/>
</dbReference>
<dbReference type="AlphaFoldDB" id="A0A1S3XKX9"/>
<keyword evidence="2" id="KW-0238">DNA-binding</keyword>
<dbReference type="Pfam" id="PF00564">
    <property type="entry name" value="PB1"/>
    <property type="match status" value="1"/>
</dbReference>
<evidence type="ECO:0000256" key="4">
    <source>
        <dbReference type="ARBA" id="ARBA00023242"/>
    </source>
</evidence>
<dbReference type="Pfam" id="PF22922">
    <property type="entry name" value="GAF_NLP"/>
    <property type="match status" value="1"/>
</dbReference>
<proteinExistence type="predicted"/>
<dbReference type="Pfam" id="PF02042">
    <property type="entry name" value="RWP-RK"/>
    <property type="match status" value="1"/>
</dbReference>
<keyword evidence="4" id="KW-0539">Nucleus</keyword>
<name>A0A1S3XKX9_TOBAC</name>
<reference evidence="8" key="1">
    <citation type="journal article" date="2014" name="Nat. Commun.">
        <title>The tobacco genome sequence and its comparison with those of tomato and potato.</title>
        <authorList>
            <person name="Sierro N."/>
            <person name="Battey J.N."/>
            <person name="Ouadi S."/>
            <person name="Bakaher N."/>
            <person name="Bovet L."/>
            <person name="Willig A."/>
            <person name="Goepfert S."/>
            <person name="Peitsch M.C."/>
            <person name="Ivanov N.V."/>
        </authorList>
    </citation>
    <scope>NUCLEOTIDE SEQUENCE [LARGE SCALE GENOMIC DNA]</scope>
</reference>
<evidence type="ECO:0000259" key="7">
    <source>
        <dbReference type="PROSITE" id="PS51745"/>
    </source>
</evidence>
<dbReference type="KEGG" id="nta:107766339"/>